<dbReference type="OrthoDB" id="460439at2"/>
<feature type="domain" description="YCII-related" evidence="2">
    <location>
        <begin position="1"/>
        <end position="88"/>
    </location>
</feature>
<evidence type="ECO:0000256" key="1">
    <source>
        <dbReference type="ARBA" id="ARBA00007689"/>
    </source>
</evidence>
<proteinExistence type="inferred from homology"/>
<comment type="caution">
    <text evidence="3">The sequence shown here is derived from an EMBL/GenBank/DDBJ whole genome shotgun (WGS) entry which is preliminary data.</text>
</comment>
<accession>A0A0W8INY7</accession>
<protein>
    <recommendedName>
        <fullName evidence="2">YCII-related domain-containing protein</fullName>
    </recommendedName>
</protein>
<dbReference type="Gene3D" id="3.30.70.1060">
    <property type="entry name" value="Dimeric alpha+beta barrel"/>
    <property type="match status" value="1"/>
</dbReference>
<reference evidence="4" key="1">
    <citation type="submission" date="2015-12" db="EMBL/GenBank/DDBJ databases">
        <authorList>
            <person name="Nair G.R."/>
            <person name="Kaur G."/>
            <person name="Mayilraj S."/>
        </authorList>
    </citation>
    <scope>NUCLEOTIDE SEQUENCE [LARGE SCALE GENOMIC DNA]</scope>
    <source>
        <strain evidence="4">CD08_4</strain>
    </source>
</reference>
<name>A0A0W8INY7_KOCRO</name>
<evidence type="ECO:0000313" key="3">
    <source>
        <dbReference type="EMBL" id="KUG61475.1"/>
    </source>
</evidence>
<dbReference type="InterPro" id="IPR005545">
    <property type="entry name" value="YCII"/>
</dbReference>
<dbReference type="InterPro" id="IPR011008">
    <property type="entry name" value="Dimeric_a/b-barrel"/>
</dbReference>
<dbReference type="SUPFAM" id="SSF54909">
    <property type="entry name" value="Dimeric alpha+beta barrel"/>
    <property type="match status" value="1"/>
</dbReference>
<evidence type="ECO:0000259" key="2">
    <source>
        <dbReference type="Pfam" id="PF03795"/>
    </source>
</evidence>
<dbReference type="PANTHER" id="PTHR33606:SF3">
    <property type="entry name" value="PROTEIN YCII"/>
    <property type="match status" value="1"/>
</dbReference>
<gene>
    <name evidence="3" type="ORF">AVL61_00675</name>
</gene>
<dbReference type="PANTHER" id="PTHR33606">
    <property type="entry name" value="PROTEIN YCII"/>
    <property type="match status" value="1"/>
</dbReference>
<evidence type="ECO:0000313" key="4">
    <source>
        <dbReference type="Proteomes" id="UP000053512"/>
    </source>
</evidence>
<dbReference type="Pfam" id="PF03795">
    <property type="entry name" value="YCII"/>
    <property type="match status" value="1"/>
</dbReference>
<dbReference type="Proteomes" id="UP000053512">
    <property type="component" value="Unassembled WGS sequence"/>
</dbReference>
<dbReference type="InterPro" id="IPR051807">
    <property type="entry name" value="Sec-metab_biosynth-assoc"/>
</dbReference>
<dbReference type="EMBL" id="LQBK01000004">
    <property type="protein sequence ID" value="KUG61475.1"/>
    <property type="molecule type" value="Genomic_DNA"/>
</dbReference>
<sequence>MPYMIETFDRTNAYDRRLELRDEHLRYLETVADKLLACGAKLSDDGETADGGLYLVDVDTRAEAEALIEADPFSRGGLFREVKIQRWRKAYLDGKNYL</sequence>
<dbReference type="AlphaFoldDB" id="A0A0W8INY7"/>
<comment type="similarity">
    <text evidence="1">Belongs to the YciI family.</text>
</comment>
<organism evidence="3 4">
    <name type="scientific">Kocuria rosea subsp. polaris</name>
    <dbReference type="NCBI Taxonomy" id="136273"/>
    <lineage>
        <taxon>Bacteria</taxon>
        <taxon>Bacillati</taxon>
        <taxon>Actinomycetota</taxon>
        <taxon>Actinomycetes</taxon>
        <taxon>Micrococcales</taxon>
        <taxon>Micrococcaceae</taxon>
        <taxon>Kocuria</taxon>
    </lineage>
</organism>